<name>A0ABR3CMY7_9PEZI</name>
<gene>
    <name evidence="3" type="ORF">SLS55_003437</name>
</gene>
<keyword evidence="2" id="KW-0812">Transmembrane</keyword>
<keyword evidence="4" id="KW-1185">Reference proteome</keyword>
<feature type="transmembrane region" description="Helical" evidence="2">
    <location>
        <begin position="118"/>
        <end position="138"/>
    </location>
</feature>
<feature type="transmembrane region" description="Helical" evidence="2">
    <location>
        <begin position="578"/>
        <end position="598"/>
    </location>
</feature>
<feature type="region of interest" description="Disordered" evidence="1">
    <location>
        <begin position="504"/>
        <end position="529"/>
    </location>
</feature>
<dbReference type="Proteomes" id="UP001430584">
    <property type="component" value="Unassembled WGS sequence"/>
</dbReference>
<feature type="transmembrane region" description="Helical" evidence="2">
    <location>
        <begin position="307"/>
        <end position="326"/>
    </location>
</feature>
<dbReference type="PANTHER" id="PTHR37577">
    <property type="entry name" value="INTEGRAL MEMBRANE PROTEIN"/>
    <property type="match status" value="1"/>
</dbReference>
<feature type="region of interest" description="Disordered" evidence="1">
    <location>
        <begin position="401"/>
        <end position="490"/>
    </location>
</feature>
<feature type="transmembrane region" description="Helical" evidence="2">
    <location>
        <begin position="332"/>
        <end position="355"/>
    </location>
</feature>
<feature type="transmembrane region" description="Helical" evidence="2">
    <location>
        <begin position="545"/>
        <end position="566"/>
    </location>
</feature>
<feature type="compositionally biased region" description="Low complexity" evidence="1">
    <location>
        <begin position="449"/>
        <end position="472"/>
    </location>
</feature>
<organism evidence="3 4">
    <name type="scientific">Diplodia seriata</name>
    <dbReference type="NCBI Taxonomy" id="420778"/>
    <lineage>
        <taxon>Eukaryota</taxon>
        <taxon>Fungi</taxon>
        <taxon>Dikarya</taxon>
        <taxon>Ascomycota</taxon>
        <taxon>Pezizomycotina</taxon>
        <taxon>Dothideomycetes</taxon>
        <taxon>Dothideomycetes incertae sedis</taxon>
        <taxon>Botryosphaeriales</taxon>
        <taxon>Botryosphaeriaceae</taxon>
        <taxon>Diplodia</taxon>
    </lineage>
</organism>
<feature type="transmembrane region" description="Helical" evidence="2">
    <location>
        <begin position="223"/>
        <end position="241"/>
    </location>
</feature>
<dbReference type="PANTHER" id="PTHR37577:SF1">
    <property type="entry name" value="INTEGRAL MEMBRANE PROTEIN"/>
    <property type="match status" value="1"/>
</dbReference>
<reference evidence="3 4" key="1">
    <citation type="submission" date="2024-02" db="EMBL/GenBank/DDBJ databases">
        <title>De novo assembly and annotation of 12 fungi associated with fruit tree decline syndrome in Ontario, Canada.</title>
        <authorList>
            <person name="Sulman M."/>
            <person name="Ellouze W."/>
            <person name="Ilyukhin E."/>
        </authorList>
    </citation>
    <scope>NUCLEOTIDE SEQUENCE [LARGE SCALE GENOMIC DNA]</scope>
    <source>
        <strain evidence="3 4">FDS-637</strain>
    </source>
</reference>
<evidence type="ECO:0000256" key="2">
    <source>
        <dbReference type="SAM" id="Phobius"/>
    </source>
</evidence>
<evidence type="ECO:0000256" key="1">
    <source>
        <dbReference type="SAM" id="MobiDB-lite"/>
    </source>
</evidence>
<comment type="caution">
    <text evidence="3">The sequence shown here is derived from an EMBL/GenBank/DDBJ whole genome shotgun (WGS) entry which is preliminary data.</text>
</comment>
<feature type="transmembrane region" description="Helical" evidence="2">
    <location>
        <begin position="183"/>
        <end position="203"/>
    </location>
</feature>
<sequence length="609" mass="66927">MTAGSPAPRAAPTTTQYRPPAYTGTNCAIYASFLPNPSTPFVIEPNPDISGIGVLLAFIITAYATLLFTICAYWTGLVPDELLNVIDKRVFGATSRRAASPWSKAFRGALRACSDQQMVTGIAVIAAAFAGIQTVSVYHWRTVIYLGWMSSNVHLNTLTVAMTPHWNRKGRSRGATAARFVRLAGMLTLFALLVAALVPTVSQSFNNALANHPADGYYWYADIYYYAFLFTPADPIFCFWLPEYSAEGPTTDALVSLIMLTCSYAWKTTGVFFRPQQRALLRCETLRTRLPRLLRRAAMWRQRKGRFVRIMTAWPYATIVGTYAMSVAVLDFAASFFASLTMLTISLAWGTLNLLMPRQAFAEFIGPDENTWNFGQVLPMLLLLLPVVSVVEEFSVATHHEEGQGEAVSHPKSHYSPNWAKETPKATTGLTRPRAETFELPLLSHRRTQSSSAAASASRTGTATTSSSSSSTAKHRFPPHHTHADELYSADKIASPTSIREVSSWRSDLEGNGQDVGQEGTEEGEKTKREADDELLCSSRFFRSLVWLTLVGIVLATVWVFVMQSFNVANGLGEDQVVFNAGLASVVVTALMLIWIAVGSSFSSVDKLL</sequence>
<dbReference type="EMBL" id="JAJVCZ030000003">
    <property type="protein sequence ID" value="KAL0262002.1"/>
    <property type="molecule type" value="Genomic_DNA"/>
</dbReference>
<dbReference type="GeneID" id="92007522"/>
<accession>A0ABR3CMY7</accession>
<keyword evidence="2" id="KW-1133">Transmembrane helix</keyword>
<proteinExistence type="predicted"/>
<evidence type="ECO:0000313" key="3">
    <source>
        <dbReference type="EMBL" id="KAL0262002.1"/>
    </source>
</evidence>
<protein>
    <submittedName>
        <fullName evidence="3">Uncharacterized protein</fullName>
    </submittedName>
</protein>
<dbReference type="RefSeq" id="XP_066635031.1">
    <property type="nucleotide sequence ID" value="XM_066774912.1"/>
</dbReference>
<dbReference type="InterPro" id="IPR053018">
    <property type="entry name" value="Elsinochrome_Biosynth-Asso"/>
</dbReference>
<evidence type="ECO:0000313" key="4">
    <source>
        <dbReference type="Proteomes" id="UP001430584"/>
    </source>
</evidence>
<keyword evidence="2" id="KW-0472">Membrane</keyword>
<feature type="transmembrane region" description="Helical" evidence="2">
    <location>
        <begin position="49"/>
        <end position="74"/>
    </location>
</feature>